<reference evidence="4 5" key="1">
    <citation type="submission" date="2015-09" db="EMBL/GenBank/DDBJ databases">
        <title>Identification and resolution of microdiversity through metagenomic sequencing of parallel consortia.</title>
        <authorList>
            <person name="Nelson W.C."/>
            <person name="Romine M.F."/>
            <person name="Lindemann S.R."/>
        </authorList>
    </citation>
    <scope>NUCLEOTIDE SEQUENCE [LARGE SCALE GENOMIC DNA]</scope>
    <source>
        <strain evidence="4">Ana</strain>
    </source>
</reference>
<dbReference type="CDD" id="cd11304">
    <property type="entry name" value="Cadherin_repeat"/>
    <property type="match status" value="1"/>
</dbReference>
<protein>
    <submittedName>
        <fullName evidence="4">Cadherin domain</fullName>
    </submittedName>
</protein>
<dbReference type="PANTHER" id="PTHR38340">
    <property type="entry name" value="S-LAYER PROTEIN"/>
    <property type="match status" value="1"/>
</dbReference>
<dbReference type="PANTHER" id="PTHR38340:SF1">
    <property type="entry name" value="S-LAYER PROTEIN"/>
    <property type="match status" value="1"/>
</dbReference>
<dbReference type="SUPFAM" id="SSF51120">
    <property type="entry name" value="beta-Roll"/>
    <property type="match status" value="3"/>
</dbReference>
<accession>A0A0P8BIL0</accession>
<dbReference type="Proteomes" id="UP000050465">
    <property type="component" value="Unassembled WGS sequence"/>
</dbReference>
<dbReference type="GO" id="GO:0005509">
    <property type="term" value="F:calcium ion binding"/>
    <property type="evidence" value="ECO:0007669"/>
    <property type="project" value="InterPro"/>
</dbReference>
<dbReference type="PROSITE" id="PS00330">
    <property type="entry name" value="HEMOLYSIN_CALCIUM"/>
    <property type="match status" value="1"/>
</dbReference>
<dbReference type="InterPro" id="IPR011049">
    <property type="entry name" value="Serralysin-like_metalloprot_C"/>
</dbReference>
<dbReference type="InterPro" id="IPR050557">
    <property type="entry name" value="RTX_toxin/Mannuronan_C5-epim"/>
</dbReference>
<dbReference type="Pfam" id="PF00353">
    <property type="entry name" value="HemolysinCabind"/>
    <property type="match status" value="3"/>
</dbReference>
<gene>
    <name evidence="4" type="ORF">HLUCCA11_18125</name>
</gene>
<dbReference type="Gene3D" id="2.150.10.10">
    <property type="entry name" value="Serralysin-like metalloprotease, C-terminal"/>
    <property type="match status" value="1"/>
</dbReference>
<dbReference type="EMBL" id="LJZR01000030">
    <property type="protein sequence ID" value="KPQ33540.1"/>
    <property type="molecule type" value="Genomic_DNA"/>
</dbReference>
<keyword evidence="2" id="KW-0964">Secreted</keyword>
<dbReference type="InterPro" id="IPR001343">
    <property type="entry name" value="Hemolysn_Ca-bd"/>
</dbReference>
<evidence type="ECO:0000313" key="4">
    <source>
        <dbReference type="EMBL" id="KPQ33540.1"/>
    </source>
</evidence>
<evidence type="ECO:0000256" key="3">
    <source>
        <dbReference type="SAM" id="MobiDB-lite"/>
    </source>
</evidence>
<proteinExistence type="predicted"/>
<dbReference type="STRING" id="1666911.HLUCCA11_18125"/>
<comment type="caution">
    <text evidence="4">The sequence shown here is derived from an EMBL/GenBank/DDBJ whole genome shotgun (WGS) entry which is preliminary data.</text>
</comment>
<dbReference type="InterPro" id="IPR018511">
    <property type="entry name" value="Hemolysin-typ_Ca-bd_CS"/>
</dbReference>
<dbReference type="Gene3D" id="2.60.40.60">
    <property type="entry name" value="Cadherins"/>
    <property type="match status" value="1"/>
</dbReference>
<feature type="compositionally biased region" description="Pro residues" evidence="3">
    <location>
        <begin position="971"/>
        <end position="987"/>
    </location>
</feature>
<evidence type="ECO:0000256" key="1">
    <source>
        <dbReference type="ARBA" id="ARBA00004613"/>
    </source>
</evidence>
<evidence type="ECO:0000313" key="5">
    <source>
        <dbReference type="Proteomes" id="UP000050465"/>
    </source>
</evidence>
<sequence length="1316" mass="139426">MANFNFTFQPGISSEQIIGFEMAGRIWSQYLQDDSTFNIHVAATDELPPTVVGGAIPIYVTTDIATVQNALAQDATSTDDDVAIANLNTEVSPDGLTQYRALLNDIPYQFSDLSITQANAKALGLAPLATPNAVDGYVLFNNLSNSSFTWDYDFSRTSASSSRQIDFLSMALHELGHIMGFISGVDVIGNITNRTNLEQTSLLDLFRYSDRSTNLAARELTAGQAAYFSIDGGQTQIAQMADGLIEVLGGVEGYQASHWAYQAPTNSNLTPEIPKFDLTTALFDLINISAPVTSQDAQLVGALQLANLLRNNEVDIGAQTNTTILENVRQATYNSLGIMDPALVPGFRSKISALDLQALDVIGYNLRNANFSLDYAALLQETQTALAQKVGTDVSTLNESLATSSLVQDQQIDLSKAIVKNQSLFERRRSSVRTSSWSFWQEDGLDPTVVNIVSDGAGDIAQIAASEGLTKVTTIQAIPYAQLFYRSNTLTGSDASDYIFPTLPDTESVSIDAGSGNNFVVLGNFAADVIAAEGDDTIIGVDSRDFDQNIEAGYTVNAGEGNNYVFLTSELAPVKVTTGKGNDYISVGADKNFVETSGGNNQIYSYGLFGLGVNGVDSLIFNADLDSLSLLSVPSTHRISTGEGDDSIYLLTKDATVTTAGGNNIINIQGTQNSRINITAGDGNDEITLVGNTGVVNAGNGNNIVTIASHFDIPKLSVDSFSVDSFSVTTGEDNDVIRLNLAQANISAGGGDDIIDFAVEQGSITTGVGNDLIILGDRQGAYTRFGTQALITDFSAQDALLLHGTRQDYQLTSNSLFYQGQRLASFENGVNFTLESTQVFFTDTNLGANLADQVGAGPNSFQKPLSPLEIDNERRPLEERYNRLREDRPLSYAITGGDDAELFSINPITGDVQFKVAPNARDPLDADGNNIYDVIVQASLGDGQLRRDLDTQRLAITVSANSIGNSTQPSPSQPSPSQPSPSQPSPSQPSSGLIMQKLSPLSIPLNESQILGDDGDNFLLGTEGNDVIQAKGGSDAILAGAGNDIVIPTDTVSRGAGENDYIDLGTGQDIVVLGDADGSYYSTNGWADSVYIDGFTAGEDKLVLAGNADQYMVSSTANGSWLLLGNDFRTAVAYLNGVTELDLTGSSLIYIETVNKGDSATMTPASSLAPDSVETALPKTTTANTSVPAITPAINSAIAANNIIQGTIGNDTLVGTSTNDQLLGIGGIDYLEGGAGADQFVLGDVNGSFYTQAGWNDSAYIEDFEVGIDQLVLHGSANDYTTESDGQGSLLYAGDDYIAYLKGITNLDLSAARYVS</sequence>
<dbReference type="NCBIfam" id="NF038122">
    <property type="entry name" value="metallo_LGF"/>
    <property type="match status" value="1"/>
</dbReference>
<dbReference type="Gene3D" id="2.160.20.160">
    <property type="match status" value="1"/>
</dbReference>
<dbReference type="PATRIC" id="fig|1666911.3.peg.1393"/>
<dbReference type="PRINTS" id="PR00313">
    <property type="entry name" value="CABNDNGRPT"/>
</dbReference>
<feature type="region of interest" description="Disordered" evidence="3">
    <location>
        <begin position="961"/>
        <end position="994"/>
    </location>
</feature>
<dbReference type="GO" id="GO:0005576">
    <property type="term" value="C:extracellular region"/>
    <property type="evidence" value="ECO:0007669"/>
    <property type="project" value="UniProtKB-SubCell"/>
</dbReference>
<comment type="subcellular location">
    <subcellularLocation>
        <location evidence="1">Secreted</location>
    </subcellularLocation>
</comment>
<name>A0A0P8BIL0_9CYAN</name>
<organism evidence="4 5">
    <name type="scientific">Phormidesmis priestleyi Ana</name>
    <dbReference type="NCBI Taxonomy" id="1666911"/>
    <lineage>
        <taxon>Bacteria</taxon>
        <taxon>Bacillati</taxon>
        <taxon>Cyanobacteriota</taxon>
        <taxon>Cyanophyceae</taxon>
        <taxon>Leptolyngbyales</taxon>
        <taxon>Leptolyngbyaceae</taxon>
        <taxon>Phormidesmis</taxon>
    </lineage>
</organism>
<evidence type="ECO:0000256" key="2">
    <source>
        <dbReference type="ARBA" id="ARBA00022525"/>
    </source>
</evidence>